<evidence type="ECO:0000313" key="3">
    <source>
        <dbReference type="Proteomes" id="UP000005824"/>
    </source>
</evidence>
<protein>
    <recommendedName>
        <fullName evidence="4">DUF4864 domain-containing protein</fullName>
    </recommendedName>
</protein>
<dbReference type="AlphaFoldDB" id="B4D032"/>
<keyword evidence="1" id="KW-0732">Signal</keyword>
<name>B4D032_9BACT</name>
<organism evidence="2 3">
    <name type="scientific">Chthoniobacter flavus Ellin428</name>
    <dbReference type="NCBI Taxonomy" id="497964"/>
    <lineage>
        <taxon>Bacteria</taxon>
        <taxon>Pseudomonadati</taxon>
        <taxon>Verrucomicrobiota</taxon>
        <taxon>Spartobacteria</taxon>
        <taxon>Chthoniobacterales</taxon>
        <taxon>Chthoniobacteraceae</taxon>
        <taxon>Chthoniobacter</taxon>
    </lineage>
</organism>
<feature type="signal peptide" evidence="1">
    <location>
        <begin position="1"/>
        <end position="21"/>
    </location>
</feature>
<comment type="caution">
    <text evidence="2">The sequence shown here is derived from an EMBL/GenBank/DDBJ whole genome shotgun (WGS) entry which is preliminary data.</text>
</comment>
<dbReference type="RefSeq" id="WP_006979595.1">
    <property type="nucleotide sequence ID" value="NZ_ABVL01000005.1"/>
</dbReference>
<dbReference type="EMBL" id="ABVL01000005">
    <property type="protein sequence ID" value="EDY20346.1"/>
    <property type="molecule type" value="Genomic_DNA"/>
</dbReference>
<reference evidence="2 3" key="1">
    <citation type="journal article" date="2011" name="J. Bacteriol.">
        <title>Genome sequence of Chthoniobacter flavus Ellin428, an aerobic heterotrophic soil bacterium.</title>
        <authorList>
            <person name="Kant R."/>
            <person name="van Passel M.W."/>
            <person name="Palva A."/>
            <person name="Lucas S."/>
            <person name="Lapidus A."/>
            <person name="Glavina Del Rio T."/>
            <person name="Dalin E."/>
            <person name="Tice H."/>
            <person name="Bruce D."/>
            <person name="Goodwin L."/>
            <person name="Pitluck S."/>
            <person name="Larimer F.W."/>
            <person name="Land M.L."/>
            <person name="Hauser L."/>
            <person name="Sangwan P."/>
            <person name="de Vos W.M."/>
            <person name="Janssen P.H."/>
            <person name="Smidt H."/>
        </authorList>
    </citation>
    <scope>NUCLEOTIDE SEQUENCE [LARGE SCALE GENOMIC DNA]</scope>
    <source>
        <strain evidence="2 3">Ellin428</strain>
    </source>
</reference>
<keyword evidence="3" id="KW-1185">Reference proteome</keyword>
<gene>
    <name evidence="2" type="ORF">CfE428DRAFT_2270</name>
</gene>
<dbReference type="Proteomes" id="UP000005824">
    <property type="component" value="Unassembled WGS sequence"/>
</dbReference>
<evidence type="ECO:0000256" key="1">
    <source>
        <dbReference type="SAM" id="SignalP"/>
    </source>
</evidence>
<dbReference type="InParanoid" id="B4D032"/>
<proteinExistence type="predicted"/>
<accession>B4D032</accession>
<dbReference type="Pfam" id="PF16156">
    <property type="entry name" value="DUF4864"/>
    <property type="match status" value="1"/>
</dbReference>
<feature type="chain" id="PRO_5002802271" description="DUF4864 domain-containing protein" evidence="1">
    <location>
        <begin position="22"/>
        <end position="143"/>
    </location>
</feature>
<dbReference type="STRING" id="497964.CfE428DRAFT_2270"/>
<evidence type="ECO:0008006" key="4">
    <source>
        <dbReference type="Google" id="ProtNLM"/>
    </source>
</evidence>
<evidence type="ECO:0000313" key="2">
    <source>
        <dbReference type="EMBL" id="EDY20346.1"/>
    </source>
</evidence>
<dbReference type="InterPro" id="IPR032347">
    <property type="entry name" value="DUF4864"/>
</dbReference>
<sequence length="143" mass="16262" precursor="true">MKTRALLVLMLLVSSVTWSWGADDLKPSDVRIKDALRAVVDAQLNAFRRDDYAGAYVFSDTEFRHQCPLDRFERMVRIGYPAIAHSTSARCGLAFDNGDEATVNVRVFSDGREPVDYQYTLRRDGEIWRITGVTLLKDQTTEV</sequence>